<dbReference type="SUPFAM" id="SSF51445">
    <property type="entry name" value="(Trans)glycosidases"/>
    <property type="match status" value="1"/>
</dbReference>
<organism evidence="2 3">
    <name type="scientific">Actinosynnema pretiosum subsp. pretiosum</name>
    <dbReference type="NCBI Taxonomy" id="103721"/>
    <lineage>
        <taxon>Bacteria</taxon>
        <taxon>Bacillati</taxon>
        <taxon>Actinomycetota</taxon>
        <taxon>Actinomycetes</taxon>
        <taxon>Pseudonocardiales</taxon>
        <taxon>Pseudonocardiaceae</taxon>
        <taxon>Actinosynnema</taxon>
    </lineage>
</organism>
<dbReference type="AlphaFoldDB" id="A0AA45R6E1"/>
<gene>
    <name evidence="2" type="ORF">KCV87_11425</name>
</gene>
<evidence type="ECO:0008006" key="4">
    <source>
        <dbReference type="Google" id="ProtNLM"/>
    </source>
</evidence>
<evidence type="ECO:0000313" key="3">
    <source>
        <dbReference type="Proteomes" id="UP000677152"/>
    </source>
</evidence>
<protein>
    <recommendedName>
        <fullName evidence="4">Lipoprotein</fullName>
    </recommendedName>
</protein>
<name>A0AA45R6E1_9PSEU</name>
<sequence>MVRARLLAAAAAVLALAGCTATAETVPGLDDRRLPGPTLDYYKQWSNGPNPTGDPSIFPISVWMQDPSGVEDGVKLGAAYPQVGVDFTIGLWDDEWWYLRREGLLATDWRAFVDPQRADVVLGDTAHARNYVGYLVADEPDMNKAYGDKFHPDMQPSAILEEANEIRAKDPSRPTYLNFSPWMGTPGGGVGYGYIEKSYEEDMRTYCSAADLVSADFYGWTHPDRDHRVGAYTYGEVIDTMRKWCGPDKPIYGFVETGHPHDKGETITPDQLESAVWNTILHGATGINYFAHSFHTDGTGEYASLLTRDDIRERVKSVNARLTSLAPVLNSPSLAGVSAKSDNGIPVPVLHKVFDGKHWVIAQTDGNAENPKSKAAEVELSVPTTSGTATVEGENRTVEIQNGKIVDKFAPYGVHVYRF</sequence>
<reference evidence="2" key="1">
    <citation type="submission" date="2021-04" db="EMBL/GenBank/DDBJ databases">
        <title>Genomic sequence of Actinosynnema pretiosum subsp. pretiosum ATCC 31280 (C-14919).</title>
        <authorList>
            <person name="Bai L."/>
            <person name="Wang X."/>
            <person name="Xiao Y."/>
        </authorList>
    </citation>
    <scope>NUCLEOTIDE SEQUENCE</scope>
    <source>
        <strain evidence="2">ATCC 31280</strain>
    </source>
</reference>
<feature type="chain" id="PRO_5041345983" description="Lipoprotein" evidence="1">
    <location>
        <begin position="24"/>
        <end position="419"/>
    </location>
</feature>
<dbReference type="Proteomes" id="UP000677152">
    <property type="component" value="Chromosome"/>
</dbReference>
<accession>A0AA45R6E1</accession>
<dbReference type="InterPro" id="IPR017853">
    <property type="entry name" value="GH"/>
</dbReference>
<dbReference type="PROSITE" id="PS51257">
    <property type="entry name" value="PROKAR_LIPOPROTEIN"/>
    <property type="match status" value="1"/>
</dbReference>
<keyword evidence="1" id="KW-0732">Signal</keyword>
<dbReference type="Gene3D" id="3.20.20.80">
    <property type="entry name" value="Glycosidases"/>
    <property type="match status" value="1"/>
</dbReference>
<proteinExistence type="predicted"/>
<feature type="signal peptide" evidence="1">
    <location>
        <begin position="1"/>
        <end position="23"/>
    </location>
</feature>
<evidence type="ECO:0000256" key="1">
    <source>
        <dbReference type="SAM" id="SignalP"/>
    </source>
</evidence>
<evidence type="ECO:0000313" key="2">
    <source>
        <dbReference type="EMBL" id="QUF06603.1"/>
    </source>
</evidence>
<dbReference type="EMBL" id="CP073249">
    <property type="protein sequence ID" value="QUF06603.1"/>
    <property type="molecule type" value="Genomic_DNA"/>
</dbReference>